<dbReference type="Pfam" id="PF00486">
    <property type="entry name" value="Trans_reg_C"/>
    <property type="match status" value="1"/>
</dbReference>
<protein>
    <submittedName>
        <fullName evidence="6">Response regulator</fullName>
    </submittedName>
</protein>
<dbReference type="CDD" id="cd00383">
    <property type="entry name" value="trans_reg_C"/>
    <property type="match status" value="1"/>
</dbReference>
<evidence type="ECO:0000313" key="7">
    <source>
        <dbReference type="Proteomes" id="UP001595711"/>
    </source>
</evidence>
<dbReference type="PROSITE" id="PS50110">
    <property type="entry name" value="RESPONSE_REGULATORY"/>
    <property type="match status" value="1"/>
</dbReference>
<evidence type="ECO:0000313" key="6">
    <source>
        <dbReference type="EMBL" id="MFC3676242.1"/>
    </source>
</evidence>
<evidence type="ECO:0000259" key="5">
    <source>
        <dbReference type="PROSITE" id="PS51755"/>
    </source>
</evidence>
<dbReference type="PANTHER" id="PTHR48111:SF36">
    <property type="entry name" value="TRANSCRIPTIONAL REGULATORY PROTEIN CUTR"/>
    <property type="match status" value="1"/>
</dbReference>
<dbReference type="CDD" id="cd17624">
    <property type="entry name" value="REC_OmpR_PmrA-like"/>
    <property type="match status" value="1"/>
</dbReference>
<evidence type="ECO:0000256" key="2">
    <source>
        <dbReference type="PROSITE-ProRule" id="PRU00169"/>
    </source>
</evidence>
<dbReference type="InterPro" id="IPR001867">
    <property type="entry name" value="OmpR/PhoB-type_DNA-bd"/>
</dbReference>
<keyword evidence="1 3" id="KW-0238">DNA-binding</keyword>
<feature type="DNA-binding region" description="OmpR/PhoB-type" evidence="3">
    <location>
        <begin position="124"/>
        <end position="222"/>
    </location>
</feature>
<gene>
    <name evidence="6" type="ORF">ACFOOQ_11855</name>
</gene>
<dbReference type="InterPro" id="IPR011006">
    <property type="entry name" value="CheY-like_superfamily"/>
</dbReference>
<dbReference type="PANTHER" id="PTHR48111">
    <property type="entry name" value="REGULATOR OF RPOS"/>
    <property type="match status" value="1"/>
</dbReference>
<comment type="caution">
    <text evidence="6">The sequence shown here is derived from an EMBL/GenBank/DDBJ whole genome shotgun (WGS) entry which is preliminary data.</text>
</comment>
<dbReference type="RefSeq" id="WP_379726486.1">
    <property type="nucleotide sequence ID" value="NZ_JBHRYJ010000002.1"/>
</dbReference>
<evidence type="ECO:0000256" key="3">
    <source>
        <dbReference type="PROSITE-ProRule" id="PRU01091"/>
    </source>
</evidence>
<dbReference type="SMART" id="SM00448">
    <property type="entry name" value="REC"/>
    <property type="match status" value="1"/>
</dbReference>
<feature type="domain" description="Response regulatory" evidence="4">
    <location>
        <begin position="2"/>
        <end position="116"/>
    </location>
</feature>
<dbReference type="EMBL" id="JBHRYJ010000002">
    <property type="protein sequence ID" value="MFC3676242.1"/>
    <property type="molecule type" value="Genomic_DNA"/>
</dbReference>
<dbReference type="SUPFAM" id="SSF52172">
    <property type="entry name" value="CheY-like"/>
    <property type="match status" value="1"/>
</dbReference>
<dbReference type="Gene3D" id="3.40.50.2300">
    <property type="match status" value="1"/>
</dbReference>
<feature type="modified residue" description="4-aspartylphosphate" evidence="2">
    <location>
        <position position="51"/>
    </location>
</feature>
<dbReference type="Proteomes" id="UP001595711">
    <property type="component" value="Unassembled WGS sequence"/>
</dbReference>
<proteinExistence type="predicted"/>
<dbReference type="InterPro" id="IPR036388">
    <property type="entry name" value="WH-like_DNA-bd_sf"/>
</dbReference>
<dbReference type="InterPro" id="IPR001789">
    <property type="entry name" value="Sig_transdc_resp-reg_receiver"/>
</dbReference>
<evidence type="ECO:0000259" key="4">
    <source>
        <dbReference type="PROSITE" id="PS50110"/>
    </source>
</evidence>
<keyword evidence="7" id="KW-1185">Reference proteome</keyword>
<keyword evidence="2" id="KW-0597">Phosphoprotein</keyword>
<name>A0ABV7VHK0_9PROT</name>
<dbReference type="Gene3D" id="1.10.10.10">
    <property type="entry name" value="Winged helix-like DNA-binding domain superfamily/Winged helix DNA-binding domain"/>
    <property type="match status" value="1"/>
</dbReference>
<dbReference type="PROSITE" id="PS51755">
    <property type="entry name" value="OMPR_PHOB"/>
    <property type="match status" value="1"/>
</dbReference>
<reference evidence="7" key="1">
    <citation type="journal article" date="2019" name="Int. J. Syst. Evol. Microbiol.">
        <title>The Global Catalogue of Microorganisms (GCM) 10K type strain sequencing project: providing services to taxonomists for standard genome sequencing and annotation.</title>
        <authorList>
            <consortium name="The Broad Institute Genomics Platform"/>
            <consortium name="The Broad Institute Genome Sequencing Center for Infectious Disease"/>
            <person name="Wu L."/>
            <person name="Ma J."/>
        </authorList>
    </citation>
    <scope>NUCLEOTIDE SEQUENCE [LARGE SCALE GENOMIC DNA]</scope>
    <source>
        <strain evidence="7">KCTC 42182</strain>
    </source>
</reference>
<feature type="domain" description="OmpR/PhoB-type" evidence="5">
    <location>
        <begin position="124"/>
        <end position="222"/>
    </location>
</feature>
<dbReference type="Gene3D" id="6.10.250.690">
    <property type="match status" value="1"/>
</dbReference>
<accession>A0ABV7VHK0</accession>
<sequence>MRILIVEDEDRLRELVGRSLERAGFAADAVGTVDEARAAIATTSYDAIILDLGLPDEDGLALLRDMRAARNMTPTLVLTARDGVDDRVEGLNAGADDYLLKPFAVPELIARIKALLRRPSGALGVVLELGNIRFDTINRALTVDTRPLALTPRELTLLENLIRRAGQVVPKDHLEERIYGFDDEVSSNSLEVLLHRLRKKLDSNGFSGRIHTVRGVGYMLAEAQS</sequence>
<organism evidence="6 7">
    <name type="scientific">Ferrovibrio xuzhouensis</name>
    <dbReference type="NCBI Taxonomy" id="1576914"/>
    <lineage>
        <taxon>Bacteria</taxon>
        <taxon>Pseudomonadati</taxon>
        <taxon>Pseudomonadota</taxon>
        <taxon>Alphaproteobacteria</taxon>
        <taxon>Rhodospirillales</taxon>
        <taxon>Rhodospirillaceae</taxon>
        <taxon>Ferrovibrio</taxon>
    </lineage>
</organism>
<dbReference type="InterPro" id="IPR039420">
    <property type="entry name" value="WalR-like"/>
</dbReference>
<dbReference type="SMART" id="SM00862">
    <property type="entry name" value="Trans_reg_C"/>
    <property type="match status" value="1"/>
</dbReference>
<dbReference type="Pfam" id="PF00072">
    <property type="entry name" value="Response_reg"/>
    <property type="match status" value="1"/>
</dbReference>
<evidence type="ECO:0000256" key="1">
    <source>
        <dbReference type="ARBA" id="ARBA00023125"/>
    </source>
</evidence>